<sequence>MSHRYSRTEKGKERAEEFPPRKPLVRIPDANVSGLIERNKLTLIGRVTNPSIQKTRALVNGLKPLIMKMDLQLPSREIVEVELEYEKIGKHCFFCKSLDHEDSEKRRCPLSRSHHGERRDLGISQQNTLERIEEGRRRQDDRRFSRQQNLANNRVTRWTNTRNANPHSDVVARVYSSRNESGRSSEFEENKRRYDDRSLSHRSATPRGSRTYHTSHEHTSNSRREGSYRVKEHTGSVLPQEQHGSPVRDVTSRSHLSPVTNPSADQRRASLASRLSDPRSEHVSSEDRIPAKERLSVNTMRTAERDLANSEALGPLVREKIPTKGAPLLLNDKSITRPSSSTIFESGRIGLCERSPIRTLSEDRIHVSLRLGSLRADEDEEQDNVFDLQLQQALSTKAAGKRIAENSQDCKRMSKNTGQGITVKRRRVTKMQLGKLQQGIAEWVGSFGILTVLSQKDPHLTGVLFLRL</sequence>
<evidence type="ECO:0000313" key="4">
    <source>
        <dbReference type="Proteomes" id="UP000824890"/>
    </source>
</evidence>
<gene>
    <name evidence="3" type="ORF">HID58_015509</name>
</gene>
<evidence type="ECO:0000256" key="1">
    <source>
        <dbReference type="SAM" id="MobiDB-lite"/>
    </source>
</evidence>
<organism evidence="3 4">
    <name type="scientific">Brassica napus</name>
    <name type="common">Rape</name>
    <dbReference type="NCBI Taxonomy" id="3708"/>
    <lineage>
        <taxon>Eukaryota</taxon>
        <taxon>Viridiplantae</taxon>
        <taxon>Streptophyta</taxon>
        <taxon>Embryophyta</taxon>
        <taxon>Tracheophyta</taxon>
        <taxon>Spermatophyta</taxon>
        <taxon>Magnoliopsida</taxon>
        <taxon>eudicotyledons</taxon>
        <taxon>Gunneridae</taxon>
        <taxon>Pentapetalae</taxon>
        <taxon>rosids</taxon>
        <taxon>malvids</taxon>
        <taxon>Brassicales</taxon>
        <taxon>Brassicaceae</taxon>
        <taxon>Brassiceae</taxon>
        <taxon>Brassica</taxon>
    </lineage>
</organism>
<feature type="compositionally biased region" description="Basic and acidic residues" evidence="1">
    <location>
        <begin position="214"/>
        <end position="234"/>
    </location>
</feature>
<feature type="compositionally biased region" description="Low complexity" evidence="1">
    <location>
        <begin position="146"/>
        <end position="165"/>
    </location>
</feature>
<feature type="compositionally biased region" description="Polar residues" evidence="1">
    <location>
        <begin position="253"/>
        <end position="264"/>
    </location>
</feature>
<dbReference type="EMBL" id="JAGKQM010000004">
    <property type="protein sequence ID" value="KAH0929782.1"/>
    <property type="molecule type" value="Genomic_DNA"/>
</dbReference>
<comment type="caution">
    <text evidence="3">The sequence shown here is derived from an EMBL/GenBank/DDBJ whole genome shotgun (WGS) entry which is preliminary data.</text>
</comment>
<name>A0ABQ8DL34_BRANA</name>
<feature type="compositionally biased region" description="Polar residues" evidence="1">
    <location>
        <begin position="201"/>
        <end position="212"/>
    </location>
</feature>
<feature type="region of interest" description="Disordered" evidence="1">
    <location>
        <begin position="1"/>
        <end position="20"/>
    </location>
</feature>
<reference evidence="3 4" key="1">
    <citation type="submission" date="2021-05" db="EMBL/GenBank/DDBJ databases">
        <title>Genome Assembly of Synthetic Allotetraploid Brassica napus Reveals Homoeologous Exchanges between Subgenomes.</title>
        <authorList>
            <person name="Davis J.T."/>
        </authorList>
    </citation>
    <scope>NUCLEOTIDE SEQUENCE [LARGE SCALE GENOMIC DNA]</scope>
    <source>
        <strain evidence="4">cv. Da-Ae</strain>
        <tissue evidence="3">Seedling</tissue>
    </source>
</reference>
<accession>A0ABQ8DL34</accession>
<feature type="compositionally biased region" description="Basic and acidic residues" evidence="1">
    <location>
        <begin position="130"/>
        <end position="144"/>
    </location>
</feature>
<feature type="region of interest" description="Disordered" evidence="1">
    <location>
        <begin position="107"/>
        <end position="288"/>
    </location>
</feature>
<dbReference type="InterPro" id="IPR025836">
    <property type="entry name" value="Zn_knuckle_CX2CX4HX4C"/>
</dbReference>
<dbReference type="Proteomes" id="UP000824890">
    <property type="component" value="Unassembled WGS sequence"/>
</dbReference>
<feature type="domain" description="Zinc knuckle CX2CX4HX4C" evidence="2">
    <location>
        <begin position="63"/>
        <end position="108"/>
    </location>
</feature>
<evidence type="ECO:0000259" key="2">
    <source>
        <dbReference type="Pfam" id="PF14392"/>
    </source>
</evidence>
<keyword evidence="4" id="KW-1185">Reference proteome</keyword>
<feature type="compositionally biased region" description="Basic and acidic residues" evidence="1">
    <location>
        <begin position="180"/>
        <end position="199"/>
    </location>
</feature>
<protein>
    <recommendedName>
        <fullName evidence="2">Zinc knuckle CX2CX4HX4C domain-containing protein</fullName>
    </recommendedName>
</protein>
<dbReference type="Pfam" id="PF14392">
    <property type="entry name" value="zf-CCHC_4"/>
    <property type="match status" value="1"/>
</dbReference>
<evidence type="ECO:0000313" key="3">
    <source>
        <dbReference type="EMBL" id="KAH0929782.1"/>
    </source>
</evidence>
<proteinExistence type="predicted"/>
<feature type="compositionally biased region" description="Basic and acidic residues" evidence="1">
    <location>
        <begin position="276"/>
        <end position="288"/>
    </location>
</feature>